<proteinExistence type="predicted"/>
<comment type="caution">
    <text evidence="4">The sequence shown here is derived from an EMBL/GenBank/DDBJ whole genome shotgun (WGS) entry which is preliminary data.</text>
</comment>
<keyword evidence="5" id="KW-1185">Reference proteome</keyword>
<dbReference type="RefSeq" id="WP_204973259.1">
    <property type="nucleotide sequence ID" value="NZ_JAAZTS010000035.1"/>
</dbReference>
<keyword evidence="1" id="KW-0433">Leucine-rich repeat</keyword>
<sequence>MKTIRIFTMAAAALILAACGNEEFIENVENGAAEQLVPMTFTANMPQTRTYLSGGTNVHWSEGDEIALWDNTDKRKFTATEIDGSSATFTGMANSNYRYAAFYPYSAVKAREAVTFTFTLPAKQTAKWKSFANNLAPSFALVEAPETNLQFKNVCALVKFYIGLSAIDVKTVSLVARNGEVLAGDLKYKFTDESVVGAESNISSRIDLSGPFEPAIDYYFVVRPCTMAEGFSLLVEYNDGTLKRTEVRKPVTLKAGQILDIGAPKNLGPYISQAILPEGMGTPNGDGSVTLSDDEKEQLKAIERLDLSNKGLKDLYGIEVYSNLKYLTCNDNPGLTKIDVRKLTKLEILDCRRNALTELKVNGLSNLWRILCAENKLTELDVSGLTSLSQFYCQRNRLTSLNLAGLTSLGILYCHENKLTELDITMLPALNELKCGKQELPSGVSALSLYMTEEQYSTMWPDNEGWAENYGVRAYMK</sequence>
<evidence type="ECO:0000256" key="1">
    <source>
        <dbReference type="ARBA" id="ARBA00022614"/>
    </source>
</evidence>
<dbReference type="CDD" id="cd13120">
    <property type="entry name" value="BF2867_like_N"/>
    <property type="match status" value="1"/>
</dbReference>
<gene>
    <name evidence="4" type="ORF">H6D15_14285</name>
</gene>
<keyword evidence="2" id="KW-0677">Repeat</keyword>
<evidence type="ECO:0000256" key="3">
    <source>
        <dbReference type="SAM" id="SignalP"/>
    </source>
</evidence>
<dbReference type="Gene3D" id="3.80.10.10">
    <property type="entry name" value="Ribonuclease Inhibitor"/>
    <property type="match status" value="1"/>
</dbReference>
<dbReference type="SUPFAM" id="SSF52058">
    <property type="entry name" value="L domain-like"/>
    <property type="match status" value="1"/>
</dbReference>
<feature type="chain" id="PRO_5041445708" evidence="3">
    <location>
        <begin position="18"/>
        <end position="477"/>
    </location>
</feature>
<evidence type="ECO:0000313" key="5">
    <source>
        <dbReference type="Proteomes" id="UP000698924"/>
    </source>
</evidence>
<accession>A0AA41DDU9</accession>
<dbReference type="EMBL" id="JACJMO010000038">
    <property type="protein sequence ID" value="MBM6858750.1"/>
    <property type="molecule type" value="Genomic_DNA"/>
</dbReference>
<organism evidence="4 5">
    <name type="scientific">Caecibacteroides pullorum</name>
    <dbReference type="NCBI Taxonomy" id="2725562"/>
    <lineage>
        <taxon>Bacteria</taxon>
        <taxon>Pseudomonadati</taxon>
        <taxon>Bacteroidota</taxon>
        <taxon>Bacteroidia</taxon>
        <taxon>Bacteroidales</taxon>
        <taxon>Bacteroidaceae</taxon>
        <taxon>Caecibacteroides</taxon>
    </lineage>
</organism>
<dbReference type="AlphaFoldDB" id="A0AA41DDU9"/>
<reference evidence="4 5" key="1">
    <citation type="journal article" date="2021" name="Sci. Rep.">
        <title>The distribution of antibiotic resistance genes in chicken gut microbiota commensals.</title>
        <authorList>
            <person name="Juricova H."/>
            <person name="Matiasovicova J."/>
            <person name="Kubasova T."/>
            <person name="Cejkova D."/>
            <person name="Rychlik I."/>
        </authorList>
    </citation>
    <scope>NUCLEOTIDE SEQUENCE [LARGE SCALE GENOMIC DNA]</scope>
    <source>
        <strain evidence="4 5">An421</strain>
    </source>
</reference>
<dbReference type="Proteomes" id="UP000698924">
    <property type="component" value="Unassembled WGS sequence"/>
</dbReference>
<evidence type="ECO:0000256" key="2">
    <source>
        <dbReference type="ARBA" id="ARBA00022737"/>
    </source>
</evidence>
<dbReference type="PROSITE" id="PS51257">
    <property type="entry name" value="PROKAR_LIPOPROTEIN"/>
    <property type="match status" value="1"/>
</dbReference>
<dbReference type="PANTHER" id="PTHR47566">
    <property type="match status" value="1"/>
</dbReference>
<dbReference type="InterPro" id="IPR052574">
    <property type="entry name" value="CDIRP"/>
</dbReference>
<name>A0AA41DDU9_9BACT</name>
<keyword evidence="3" id="KW-0732">Signal</keyword>
<dbReference type="InterPro" id="IPR032675">
    <property type="entry name" value="LRR_dom_sf"/>
</dbReference>
<evidence type="ECO:0000313" key="4">
    <source>
        <dbReference type="EMBL" id="MBM6858750.1"/>
    </source>
</evidence>
<protein>
    <submittedName>
        <fullName evidence="4">Uncharacterized protein</fullName>
    </submittedName>
</protein>
<dbReference type="PANTHER" id="PTHR47566:SF1">
    <property type="entry name" value="PROTEIN NUD1"/>
    <property type="match status" value="1"/>
</dbReference>
<dbReference type="GO" id="GO:0035591">
    <property type="term" value="F:signaling adaptor activity"/>
    <property type="evidence" value="ECO:0007669"/>
    <property type="project" value="TreeGrafter"/>
</dbReference>
<feature type="signal peptide" evidence="3">
    <location>
        <begin position="1"/>
        <end position="17"/>
    </location>
</feature>